<gene>
    <name evidence="3" type="ORF">CO674_14250</name>
    <name evidence="2" type="ORF">RJJ65_08860</name>
</gene>
<accession>A0A2A6KDV9</accession>
<feature type="domain" description="Tetrahydrofolate dehydrogenase/cyclohydrolase NAD(P)-binding" evidence="1">
    <location>
        <begin position="55"/>
        <end position="81"/>
    </location>
</feature>
<dbReference type="Proteomes" id="UP000219914">
    <property type="component" value="Unassembled WGS sequence"/>
</dbReference>
<dbReference type="Proteomes" id="UP001268610">
    <property type="component" value="Unassembled WGS sequence"/>
</dbReference>
<evidence type="ECO:0000313" key="3">
    <source>
        <dbReference type="EMBL" id="PDT23096.1"/>
    </source>
</evidence>
<evidence type="ECO:0000313" key="4">
    <source>
        <dbReference type="Proteomes" id="UP000219914"/>
    </source>
</evidence>
<dbReference type="Pfam" id="PF02882">
    <property type="entry name" value="THF_DHG_CYH_C"/>
    <property type="match status" value="1"/>
</dbReference>
<dbReference type="InterPro" id="IPR020631">
    <property type="entry name" value="THF_DH/CycHdrlase_NAD-bd_dom"/>
</dbReference>
<dbReference type="EMBL" id="JAVLSF010000004">
    <property type="protein sequence ID" value="MDR9772766.1"/>
    <property type="molecule type" value="Genomic_DNA"/>
</dbReference>
<dbReference type="Gene3D" id="3.40.50.10860">
    <property type="entry name" value="Leucine Dehydrogenase, chain A, domain 1"/>
    <property type="match status" value="1"/>
</dbReference>
<protein>
    <recommendedName>
        <fullName evidence="1">Tetrahydrofolate dehydrogenase/cyclohydrolase NAD(P)-binding domain-containing protein</fullName>
    </recommendedName>
</protein>
<name>A0A2A6KDV9_9HYPH</name>
<dbReference type="AlphaFoldDB" id="A0A2A6KDV9"/>
<evidence type="ECO:0000313" key="5">
    <source>
        <dbReference type="Proteomes" id="UP001268610"/>
    </source>
</evidence>
<comment type="caution">
    <text evidence="2">The sequence shown here is derived from an EMBL/GenBank/DDBJ whole genome shotgun (WGS) entry which is preliminary data.</text>
</comment>
<keyword evidence="4" id="KW-1185">Reference proteome</keyword>
<proteinExistence type="predicted"/>
<evidence type="ECO:0000259" key="1">
    <source>
        <dbReference type="Pfam" id="PF02882"/>
    </source>
</evidence>
<organism evidence="2 5">
    <name type="scientific">Rhizobium hidalgonense</name>
    <dbReference type="NCBI Taxonomy" id="1538159"/>
    <lineage>
        <taxon>Bacteria</taxon>
        <taxon>Pseudomonadati</taxon>
        <taxon>Pseudomonadota</taxon>
        <taxon>Alphaproteobacteria</taxon>
        <taxon>Hyphomicrobiales</taxon>
        <taxon>Rhizobiaceae</taxon>
        <taxon>Rhizobium/Agrobacterium group</taxon>
        <taxon>Rhizobium</taxon>
    </lineage>
</organism>
<reference evidence="2" key="2">
    <citation type="submission" date="2023-04" db="EMBL/GenBank/DDBJ databases">
        <title>Genomic characterization of faba bean (Vicia faba) microsymbionts in Mexican soils.</title>
        <authorList>
            <person name="Rivera Orduna F.N."/>
            <person name="Guevara-Luna J."/>
            <person name="Yan J."/>
            <person name="Arroyo-Herrera I."/>
            <person name="Li Y."/>
            <person name="Vasquez-Murrieta M.S."/>
            <person name="Wang E.T."/>
        </authorList>
    </citation>
    <scope>NUCLEOTIDE SEQUENCE</scope>
    <source>
        <strain evidence="2">CH26</strain>
    </source>
</reference>
<evidence type="ECO:0000313" key="2">
    <source>
        <dbReference type="EMBL" id="MDR9772766.1"/>
    </source>
</evidence>
<reference evidence="3 4" key="1">
    <citation type="submission" date="2017-09" db="EMBL/GenBank/DDBJ databases">
        <title>Comparative genomics of rhizobia isolated from Phaseolus vulgaris in China.</title>
        <authorList>
            <person name="Tong W."/>
        </authorList>
    </citation>
    <scope>NUCLEOTIDE SEQUENCE [LARGE SCALE GENOMIC DNA]</scope>
    <source>
        <strain evidence="3 4">FH14</strain>
    </source>
</reference>
<sequence>METGCAKPWNGSACTIASLFRKRSCSSISTGSRRFQRREPTTFASSWNYPASIPAGAITPILGGVGPMTVASVMHNALVASRGRLAKL</sequence>
<dbReference type="GO" id="GO:0004488">
    <property type="term" value="F:methylenetetrahydrofolate dehydrogenase (NADP+) activity"/>
    <property type="evidence" value="ECO:0007669"/>
    <property type="project" value="InterPro"/>
</dbReference>
<dbReference type="EMBL" id="NWSY01000009">
    <property type="protein sequence ID" value="PDT23096.1"/>
    <property type="molecule type" value="Genomic_DNA"/>
</dbReference>